<dbReference type="Gene3D" id="3.40.50.1000">
    <property type="entry name" value="HAD superfamily/HAD-like"/>
    <property type="match status" value="1"/>
</dbReference>
<dbReference type="InterPro" id="IPR036412">
    <property type="entry name" value="HAD-like_sf"/>
</dbReference>
<keyword evidence="2" id="KW-1185">Reference proteome</keyword>
<evidence type="ECO:0000313" key="1">
    <source>
        <dbReference type="EMBL" id="OUP61295.1"/>
    </source>
</evidence>
<sequence>MVKNIIFDIGNVLATFKPKDFLMDLFKNPTLVDQFFEVFFTKLWHEYDQGLYTKEQMVQKGLQKMPDQKEKINKMMDVWTSYVVGIQENLDLIQIYQKKGYKVFILSNLPEDSYIYLKEHYDFIDQVDGGIYSYQLKLIKPDVKIFEALLEKYGLNANECIFIDDTEVNIRAAETLGFYTIWLKDHTQLATLLKENLNEV</sequence>
<proteinExistence type="predicted"/>
<gene>
    <name evidence="1" type="ORF">B5F14_03005</name>
</gene>
<dbReference type="AlphaFoldDB" id="A0A1Y4LXH3"/>
<dbReference type="SFLD" id="SFLDG01129">
    <property type="entry name" value="C1.5:_HAD__Beta-PGM__Phosphata"/>
    <property type="match status" value="1"/>
</dbReference>
<dbReference type="Proteomes" id="UP000195447">
    <property type="component" value="Unassembled WGS sequence"/>
</dbReference>
<dbReference type="InterPro" id="IPR006439">
    <property type="entry name" value="HAD-SF_hydro_IA"/>
</dbReference>
<organism evidence="1 2">
    <name type="scientific">Faecalitalea cylindroides</name>
    <dbReference type="NCBI Taxonomy" id="39483"/>
    <lineage>
        <taxon>Bacteria</taxon>
        <taxon>Bacillati</taxon>
        <taxon>Bacillota</taxon>
        <taxon>Erysipelotrichia</taxon>
        <taxon>Erysipelotrichales</taxon>
        <taxon>Erysipelotrichaceae</taxon>
        <taxon>Faecalitalea</taxon>
    </lineage>
</organism>
<dbReference type="PANTHER" id="PTHR43611:SF3">
    <property type="entry name" value="FLAVIN MONONUCLEOTIDE HYDROLASE 1, CHLOROPLATIC"/>
    <property type="match status" value="1"/>
</dbReference>
<dbReference type="NCBIfam" id="TIGR01509">
    <property type="entry name" value="HAD-SF-IA-v3"/>
    <property type="match status" value="1"/>
</dbReference>
<dbReference type="InterPro" id="IPR023214">
    <property type="entry name" value="HAD_sf"/>
</dbReference>
<dbReference type="CDD" id="cd02603">
    <property type="entry name" value="HAD_sEH-N_like"/>
    <property type="match status" value="1"/>
</dbReference>
<dbReference type="SUPFAM" id="SSF56784">
    <property type="entry name" value="HAD-like"/>
    <property type="match status" value="1"/>
</dbReference>
<dbReference type="RefSeq" id="WP_087158320.1">
    <property type="nucleotide sequence ID" value="NZ_NFKM01000004.1"/>
</dbReference>
<reference evidence="2" key="1">
    <citation type="submission" date="2017-04" db="EMBL/GenBank/DDBJ databases">
        <title>Function of individual gut microbiota members based on whole genome sequencing of pure cultures obtained from chicken caecum.</title>
        <authorList>
            <person name="Medvecky M."/>
            <person name="Cejkova D."/>
            <person name="Polansky O."/>
            <person name="Karasova D."/>
            <person name="Kubasova T."/>
            <person name="Cizek A."/>
            <person name="Rychlik I."/>
        </authorList>
    </citation>
    <scope>NUCLEOTIDE SEQUENCE [LARGE SCALE GENOMIC DNA]</scope>
    <source>
        <strain evidence="2">An178</strain>
    </source>
</reference>
<evidence type="ECO:0000313" key="2">
    <source>
        <dbReference type="Proteomes" id="UP000195447"/>
    </source>
</evidence>
<name>A0A1Y4LXH3_9FIRM</name>
<comment type="caution">
    <text evidence="1">The sequence shown here is derived from an EMBL/GenBank/DDBJ whole genome shotgun (WGS) entry which is preliminary data.</text>
</comment>
<dbReference type="PANTHER" id="PTHR43611">
    <property type="entry name" value="ALPHA-D-GLUCOSE 1-PHOSPHATE PHOSPHATASE"/>
    <property type="match status" value="1"/>
</dbReference>
<dbReference type="EMBL" id="NFKM01000004">
    <property type="protein sequence ID" value="OUP61295.1"/>
    <property type="molecule type" value="Genomic_DNA"/>
</dbReference>
<protein>
    <recommendedName>
        <fullName evidence="3">Haloacid dehalogenase</fullName>
    </recommendedName>
</protein>
<dbReference type="InterPro" id="IPR023198">
    <property type="entry name" value="PGP-like_dom2"/>
</dbReference>
<accession>A0A1Y4LXH3</accession>
<evidence type="ECO:0008006" key="3">
    <source>
        <dbReference type="Google" id="ProtNLM"/>
    </source>
</evidence>
<dbReference type="Gene3D" id="1.10.150.240">
    <property type="entry name" value="Putative phosphatase, domain 2"/>
    <property type="match status" value="1"/>
</dbReference>
<dbReference type="Pfam" id="PF00702">
    <property type="entry name" value="Hydrolase"/>
    <property type="match status" value="1"/>
</dbReference>
<dbReference type="SFLD" id="SFLDS00003">
    <property type="entry name" value="Haloacid_Dehalogenase"/>
    <property type="match status" value="1"/>
</dbReference>